<reference evidence="2 3" key="1">
    <citation type="submission" date="2023-01" db="EMBL/GenBank/DDBJ databases">
        <title>Novel species of the genus Asticcacaulis isolated from rivers.</title>
        <authorList>
            <person name="Lu H."/>
        </authorList>
    </citation>
    <scope>NUCLEOTIDE SEQUENCE [LARGE SCALE GENOMIC DNA]</scope>
    <source>
        <strain evidence="2 3">BYS171W</strain>
    </source>
</reference>
<organism evidence="2 3">
    <name type="scientific">Asticcacaulis aquaticus</name>
    <dbReference type="NCBI Taxonomy" id="2984212"/>
    <lineage>
        <taxon>Bacteria</taxon>
        <taxon>Pseudomonadati</taxon>
        <taxon>Pseudomonadota</taxon>
        <taxon>Alphaproteobacteria</taxon>
        <taxon>Caulobacterales</taxon>
        <taxon>Caulobacteraceae</taxon>
        <taxon>Asticcacaulis</taxon>
    </lineage>
</organism>
<evidence type="ECO:0000313" key="3">
    <source>
        <dbReference type="Proteomes" id="UP001214854"/>
    </source>
</evidence>
<gene>
    <name evidence="2" type="ORF">PQU92_15200</name>
</gene>
<dbReference type="Proteomes" id="UP001214854">
    <property type="component" value="Unassembled WGS sequence"/>
</dbReference>
<feature type="signal peptide" evidence="1">
    <location>
        <begin position="1"/>
        <end position="22"/>
    </location>
</feature>
<sequence length="148" mass="15818">MKRLIAAAAALCVLAFGAQAHAQAADPAPKSSASVEAAGKLPESLMLSMQVAYICQGVQGVDIYNQVKDISYQLTLKISEDEAKTKEFINLIENQAKQLCPETATCWREFLKMPNATEAEGKAACEKVTEAALGDTLKLVKIITGDNS</sequence>
<dbReference type="RefSeq" id="WP_272749103.1">
    <property type="nucleotide sequence ID" value="NZ_JAQQKX010000014.1"/>
</dbReference>
<evidence type="ECO:0008006" key="4">
    <source>
        <dbReference type="Google" id="ProtNLM"/>
    </source>
</evidence>
<feature type="chain" id="PRO_5047334065" description="Secreted protein" evidence="1">
    <location>
        <begin position="23"/>
        <end position="148"/>
    </location>
</feature>
<protein>
    <recommendedName>
        <fullName evidence="4">Secreted protein</fullName>
    </recommendedName>
</protein>
<name>A0ABT5HX18_9CAUL</name>
<evidence type="ECO:0000256" key="1">
    <source>
        <dbReference type="SAM" id="SignalP"/>
    </source>
</evidence>
<dbReference type="EMBL" id="JAQQKX010000014">
    <property type="protein sequence ID" value="MDC7684631.1"/>
    <property type="molecule type" value="Genomic_DNA"/>
</dbReference>
<comment type="caution">
    <text evidence="2">The sequence shown here is derived from an EMBL/GenBank/DDBJ whole genome shotgun (WGS) entry which is preliminary data.</text>
</comment>
<proteinExistence type="predicted"/>
<accession>A0ABT5HX18</accession>
<evidence type="ECO:0000313" key="2">
    <source>
        <dbReference type="EMBL" id="MDC7684631.1"/>
    </source>
</evidence>
<keyword evidence="3" id="KW-1185">Reference proteome</keyword>
<keyword evidence="1" id="KW-0732">Signal</keyword>